<organism evidence="2 3">
    <name type="scientific">Meripilus lineatus</name>
    <dbReference type="NCBI Taxonomy" id="2056292"/>
    <lineage>
        <taxon>Eukaryota</taxon>
        <taxon>Fungi</taxon>
        <taxon>Dikarya</taxon>
        <taxon>Basidiomycota</taxon>
        <taxon>Agaricomycotina</taxon>
        <taxon>Agaricomycetes</taxon>
        <taxon>Polyporales</taxon>
        <taxon>Meripilaceae</taxon>
        <taxon>Meripilus</taxon>
    </lineage>
</organism>
<keyword evidence="1" id="KW-0472">Membrane</keyword>
<keyword evidence="3" id="KW-1185">Reference proteome</keyword>
<gene>
    <name evidence="2" type="ORF">NLI96_g8087</name>
</gene>
<evidence type="ECO:0000313" key="3">
    <source>
        <dbReference type="Proteomes" id="UP001212997"/>
    </source>
</evidence>
<dbReference type="EMBL" id="JANAWD010000354">
    <property type="protein sequence ID" value="KAJ3480811.1"/>
    <property type="molecule type" value="Genomic_DNA"/>
</dbReference>
<accession>A0AAD5UXY6</accession>
<comment type="caution">
    <text evidence="2">The sequence shown here is derived from an EMBL/GenBank/DDBJ whole genome shotgun (WGS) entry which is preliminary data.</text>
</comment>
<name>A0AAD5UXY6_9APHY</name>
<evidence type="ECO:0000256" key="1">
    <source>
        <dbReference type="SAM" id="Phobius"/>
    </source>
</evidence>
<keyword evidence="1" id="KW-0812">Transmembrane</keyword>
<evidence type="ECO:0000313" key="2">
    <source>
        <dbReference type="EMBL" id="KAJ3480811.1"/>
    </source>
</evidence>
<reference evidence="2" key="1">
    <citation type="submission" date="2022-07" db="EMBL/GenBank/DDBJ databases">
        <title>Genome Sequence of Physisporinus lineatus.</title>
        <authorList>
            <person name="Buettner E."/>
        </authorList>
    </citation>
    <scope>NUCLEOTIDE SEQUENCE</scope>
    <source>
        <strain evidence="2">VT162</strain>
    </source>
</reference>
<proteinExistence type="predicted"/>
<keyword evidence="1" id="KW-1133">Transmembrane helix</keyword>
<feature type="transmembrane region" description="Helical" evidence="1">
    <location>
        <begin position="45"/>
        <end position="65"/>
    </location>
</feature>
<feature type="transmembrane region" description="Helical" evidence="1">
    <location>
        <begin position="150"/>
        <end position="174"/>
    </location>
</feature>
<protein>
    <submittedName>
        <fullName evidence="2">Uncharacterized protein</fullName>
    </submittedName>
</protein>
<sequence length="200" mass="22623">MAQNAPAPVLFPLVPPHLVLRRSVEMPEVNYIPKPFVMPSTPKQWLPTFVHVVVAFTIGLLKAFFLPLEPLAMDDTPQPAPPRGRRDADPDAKPFTRYSKEYIVKTSLRENFVFNYIRLMAFRLASIWAVYKAVVVIAERAKVLSENPSVLPSLGFVRDVVVILGLAAFVLYVAANAEQIERELGMRRAHRERVRKAYGL</sequence>
<feature type="transmembrane region" description="Helical" evidence="1">
    <location>
        <begin position="116"/>
        <end position="138"/>
    </location>
</feature>
<dbReference type="AlphaFoldDB" id="A0AAD5UXY6"/>
<dbReference type="Proteomes" id="UP001212997">
    <property type="component" value="Unassembled WGS sequence"/>
</dbReference>